<accession>A0A834JSQ7</accession>
<reference evidence="2" key="1">
    <citation type="journal article" date="2020" name="G3 (Bethesda)">
        <title>High-Quality Assemblies for Three Invasive Social Wasps from the &lt;i&gt;Vespula&lt;/i&gt; Genus.</title>
        <authorList>
            <person name="Harrop T.W.R."/>
            <person name="Guhlin J."/>
            <person name="McLaughlin G.M."/>
            <person name="Permina E."/>
            <person name="Stockwell P."/>
            <person name="Gilligan J."/>
            <person name="Le Lec M.F."/>
            <person name="Gruber M.A.M."/>
            <person name="Quinn O."/>
            <person name="Lovegrove M."/>
            <person name="Duncan E.J."/>
            <person name="Remnant E.J."/>
            <person name="Van Eeckhoven J."/>
            <person name="Graham B."/>
            <person name="Knapp R.A."/>
            <person name="Langford K.W."/>
            <person name="Kronenberg Z."/>
            <person name="Press M.O."/>
            <person name="Eacker S.M."/>
            <person name="Wilson-Rankin E.E."/>
            <person name="Purcell J."/>
            <person name="Lester P.J."/>
            <person name="Dearden P.K."/>
        </authorList>
    </citation>
    <scope>NUCLEOTIDE SEQUENCE</scope>
    <source>
        <strain evidence="2">Volc-1</strain>
    </source>
</reference>
<proteinExistence type="predicted"/>
<name>A0A834JSQ7_VESPE</name>
<dbReference type="Proteomes" id="UP000600918">
    <property type="component" value="Unassembled WGS sequence"/>
</dbReference>
<evidence type="ECO:0000313" key="3">
    <source>
        <dbReference type="Proteomes" id="UP000600918"/>
    </source>
</evidence>
<gene>
    <name evidence="2" type="ORF">H0235_017278</name>
</gene>
<protein>
    <submittedName>
        <fullName evidence="2">Uncharacterized protein</fullName>
    </submittedName>
</protein>
<feature type="region of interest" description="Disordered" evidence="1">
    <location>
        <begin position="89"/>
        <end position="190"/>
    </location>
</feature>
<dbReference type="EMBL" id="JACSDY010000022">
    <property type="protein sequence ID" value="KAF7392279.1"/>
    <property type="molecule type" value="Genomic_DNA"/>
</dbReference>
<comment type="caution">
    <text evidence="2">The sequence shown here is derived from an EMBL/GenBank/DDBJ whole genome shotgun (WGS) entry which is preliminary data.</text>
</comment>
<evidence type="ECO:0000256" key="1">
    <source>
        <dbReference type="SAM" id="MobiDB-lite"/>
    </source>
</evidence>
<feature type="compositionally biased region" description="Acidic residues" evidence="1">
    <location>
        <begin position="126"/>
        <end position="179"/>
    </location>
</feature>
<organism evidence="2 3">
    <name type="scientific">Vespula pensylvanica</name>
    <name type="common">Western yellow jacket</name>
    <name type="synonym">Wasp</name>
    <dbReference type="NCBI Taxonomy" id="30213"/>
    <lineage>
        <taxon>Eukaryota</taxon>
        <taxon>Metazoa</taxon>
        <taxon>Ecdysozoa</taxon>
        <taxon>Arthropoda</taxon>
        <taxon>Hexapoda</taxon>
        <taxon>Insecta</taxon>
        <taxon>Pterygota</taxon>
        <taxon>Neoptera</taxon>
        <taxon>Endopterygota</taxon>
        <taxon>Hymenoptera</taxon>
        <taxon>Apocrita</taxon>
        <taxon>Aculeata</taxon>
        <taxon>Vespoidea</taxon>
        <taxon>Vespidae</taxon>
        <taxon>Vespinae</taxon>
        <taxon>Vespula</taxon>
    </lineage>
</organism>
<keyword evidence="3" id="KW-1185">Reference proteome</keyword>
<evidence type="ECO:0000313" key="2">
    <source>
        <dbReference type="EMBL" id="KAF7392279.1"/>
    </source>
</evidence>
<dbReference type="AlphaFoldDB" id="A0A834JSQ7"/>
<sequence length="190" mass="21621">MGVSGGRGLPPFCQFWATPILATPPPLFQNNDRTCGVVNAWDGARSCDEKFDKTLKNGASLSAVNVLKSDRIERAGEFWRKRIDGHHRKYERRSPSETIMEVNAPFSPPPSPLPSFDRLLGRRRDDDDDVDDEDDDDDDDNDDDDNDDNDDDKDDNEDEDVLEEEIEDGDKDEYIEDIEGWDRLSLGTVR</sequence>